<gene>
    <name evidence="6" type="ORF">CMV24_25700</name>
</gene>
<dbReference type="Pfam" id="PF17932">
    <property type="entry name" value="TetR_C_24"/>
    <property type="match status" value="1"/>
</dbReference>
<evidence type="ECO:0000313" key="6">
    <source>
        <dbReference type="EMBL" id="PBJ92768.1"/>
    </source>
</evidence>
<dbReference type="InterPro" id="IPR041490">
    <property type="entry name" value="KstR2_TetR_C"/>
</dbReference>
<accession>A0A2A3LY62</accession>
<dbReference type="InterPro" id="IPR001647">
    <property type="entry name" value="HTH_TetR"/>
</dbReference>
<dbReference type="PANTHER" id="PTHR47506:SF1">
    <property type="entry name" value="HTH-TYPE TRANSCRIPTIONAL REGULATOR YJDC"/>
    <property type="match status" value="1"/>
</dbReference>
<dbReference type="Proteomes" id="UP000218102">
    <property type="component" value="Unassembled WGS sequence"/>
</dbReference>
<dbReference type="PRINTS" id="PR00455">
    <property type="entry name" value="HTHTETR"/>
</dbReference>
<dbReference type="SUPFAM" id="SSF46689">
    <property type="entry name" value="Homeodomain-like"/>
    <property type="match status" value="1"/>
</dbReference>
<sequence length="199" mass="22856">MSRISSSHVSTETHERVRQTALELFFQKGYQSTSLRDLASRLGIQAGSLYNHIENKQALLYELMEEALEDLLAITRTSIKQGKTRHERIRLFVQASLNFQKYEGKRIVLINREMINLSSEQREHIKSLIEDYAHCLRLEIAGHPAKEHDADNRLDLLTVVVIGLLQGLQFRKHDEGPSPKDEIDQLTNIISEVIRSVIT</sequence>
<evidence type="ECO:0000256" key="2">
    <source>
        <dbReference type="ARBA" id="ARBA00023125"/>
    </source>
</evidence>
<dbReference type="Pfam" id="PF00440">
    <property type="entry name" value="TetR_N"/>
    <property type="match status" value="1"/>
</dbReference>
<organism evidence="6 7">
    <name type="scientific">Pseudomonas plecoglossicida</name>
    <dbReference type="NCBI Taxonomy" id="70775"/>
    <lineage>
        <taxon>Bacteria</taxon>
        <taxon>Pseudomonadati</taxon>
        <taxon>Pseudomonadota</taxon>
        <taxon>Gammaproteobacteria</taxon>
        <taxon>Pseudomonadales</taxon>
        <taxon>Pseudomonadaceae</taxon>
        <taxon>Pseudomonas</taxon>
    </lineage>
</organism>
<dbReference type="EMBL" id="NTME01000040">
    <property type="protein sequence ID" value="PBJ92768.1"/>
    <property type="molecule type" value="Genomic_DNA"/>
</dbReference>
<evidence type="ECO:0000256" key="4">
    <source>
        <dbReference type="PROSITE-ProRule" id="PRU00335"/>
    </source>
</evidence>
<dbReference type="AlphaFoldDB" id="A0A2A3LY62"/>
<comment type="caution">
    <text evidence="6">The sequence shown here is derived from an EMBL/GenBank/DDBJ whole genome shotgun (WGS) entry which is preliminary data.</text>
</comment>
<dbReference type="PANTHER" id="PTHR47506">
    <property type="entry name" value="TRANSCRIPTIONAL REGULATORY PROTEIN"/>
    <property type="match status" value="1"/>
</dbReference>
<evidence type="ECO:0000256" key="3">
    <source>
        <dbReference type="ARBA" id="ARBA00023163"/>
    </source>
</evidence>
<proteinExistence type="predicted"/>
<keyword evidence="1" id="KW-0805">Transcription regulation</keyword>
<protein>
    <submittedName>
        <fullName evidence="6">TetR/AcrR family transcriptional regulator</fullName>
    </submittedName>
</protein>
<feature type="domain" description="HTH tetR-type" evidence="5">
    <location>
        <begin position="11"/>
        <end position="71"/>
    </location>
</feature>
<evidence type="ECO:0000259" key="5">
    <source>
        <dbReference type="PROSITE" id="PS50977"/>
    </source>
</evidence>
<dbReference type="Gene3D" id="1.10.357.10">
    <property type="entry name" value="Tetracycline Repressor, domain 2"/>
    <property type="match status" value="1"/>
</dbReference>
<dbReference type="GO" id="GO:0003677">
    <property type="term" value="F:DNA binding"/>
    <property type="evidence" value="ECO:0007669"/>
    <property type="project" value="UniProtKB-UniRule"/>
</dbReference>
<dbReference type="InterPro" id="IPR009057">
    <property type="entry name" value="Homeodomain-like_sf"/>
</dbReference>
<keyword evidence="2 4" id="KW-0238">DNA-binding</keyword>
<name>A0A2A3LY62_PSEDL</name>
<evidence type="ECO:0000256" key="1">
    <source>
        <dbReference type="ARBA" id="ARBA00023015"/>
    </source>
</evidence>
<reference evidence="6 7" key="1">
    <citation type="submission" date="2017-09" db="EMBL/GenBank/DDBJ databases">
        <authorList>
            <person name="Ehlers B."/>
            <person name="Leendertz F.H."/>
        </authorList>
    </citation>
    <scope>NUCLEOTIDE SEQUENCE [LARGE SCALE GENOMIC DNA]</scope>
    <source>
        <strain evidence="6 7">DJ-1</strain>
    </source>
</reference>
<feature type="DNA-binding region" description="H-T-H motif" evidence="4">
    <location>
        <begin position="34"/>
        <end position="53"/>
    </location>
</feature>
<dbReference type="PROSITE" id="PS50977">
    <property type="entry name" value="HTH_TETR_2"/>
    <property type="match status" value="1"/>
</dbReference>
<keyword evidence="3" id="KW-0804">Transcription</keyword>
<evidence type="ECO:0000313" key="7">
    <source>
        <dbReference type="Proteomes" id="UP000218102"/>
    </source>
</evidence>
<dbReference type="RefSeq" id="WP_052484795.1">
    <property type="nucleotide sequence ID" value="NZ_CP010359.1"/>
</dbReference>